<comment type="caution">
    <text evidence="2">The sequence shown here is derived from an EMBL/GenBank/DDBJ whole genome shotgun (WGS) entry which is preliminary data.</text>
</comment>
<proteinExistence type="predicted"/>
<evidence type="ECO:0000256" key="1">
    <source>
        <dbReference type="PROSITE-ProRule" id="PRU00339"/>
    </source>
</evidence>
<dbReference type="InterPro" id="IPR011990">
    <property type="entry name" value="TPR-like_helical_dom_sf"/>
</dbReference>
<accession>A0A6L9Y6C6</accession>
<protein>
    <submittedName>
        <fullName evidence="2">Uncharacterized protein</fullName>
    </submittedName>
</protein>
<feature type="repeat" description="TPR" evidence="1">
    <location>
        <begin position="90"/>
        <end position="123"/>
    </location>
</feature>
<dbReference type="InterPro" id="IPR019734">
    <property type="entry name" value="TPR_rpt"/>
</dbReference>
<evidence type="ECO:0000313" key="3">
    <source>
        <dbReference type="Proteomes" id="UP000477651"/>
    </source>
</evidence>
<reference evidence="2 3" key="1">
    <citation type="submission" date="2020-02" db="EMBL/GenBank/DDBJ databases">
        <title>Pelistega sp. NLN82 were isolated from wild rodents of the Hainan Island.</title>
        <authorList>
            <person name="Niu N."/>
            <person name="Zhou J."/>
        </authorList>
    </citation>
    <scope>NUCLEOTIDE SEQUENCE [LARGE SCALE GENOMIC DNA]</scope>
    <source>
        <strain evidence="2 3">NLN82</strain>
    </source>
</reference>
<gene>
    <name evidence="2" type="ORF">F9B74_03880</name>
</gene>
<name>A0A6L9Y6C6_9BURK</name>
<dbReference type="Proteomes" id="UP000477651">
    <property type="component" value="Unassembled WGS sequence"/>
</dbReference>
<dbReference type="AlphaFoldDB" id="A0A6L9Y6C6"/>
<dbReference type="SUPFAM" id="SSF48452">
    <property type="entry name" value="TPR-like"/>
    <property type="match status" value="1"/>
</dbReference>
<sequence length="141" mass="17034">MAIMTTEEVKKFVSKLQEIGNIENSNDRLKNFIEYWEKLPEPKFNQPEQLAELIIYCIFEELVDLDDYTKAKLWAEKGMLTSRAKSPYSSYEYIQLGRVCYELEEYDEAMKYFSIAYDRGKKRAFKEFDKKYWEFYSKSKK</sequence>
<keyword evidence="1" id="KW-0802">TPR repeat</keyword>
<evidence type="ECO:0000313" key="2">
    <source>
        <dbReference type="EMBL" id="NEN75467.1"/>
    </source>
</evidence>
<dbReference type="PROSITE" id="PS50005">
    <property type="entry name" value="TPR"/>
    <property type="match status" value="1"/>
</dbReference>
<keyword evidence="3" id="KW-1185">Reference proteome</keyword>
<organism evidence="2 3">
    <name type="scientific">Pelistega ratti</name>
    <dbReference type="NCBI Taxonomy" id="2652177"/>
    <lineage>
        <taxon>Bacteria</taxon>
        <taxon>Pseudomonadati</taxon>
        <taxon>Pseudomonadota</taxon>
        <taxon>Betaproteobacteria</taxon>
        <taxon>Burkholderiales</taxon>
        <taxon>Alcaligenaceae</taxon>
        <taxon>Pelistega</taxon>
    </lineage>
</organism>
<dbReference type="Gene3D" id="1.25.40.10">
    <property type="entry name" value="Tetratricopeptide repeat domain"/>
    <property type="match status" value="1"/>
</dbReference>
<dbReference type="EMBL" id="JAAGYR010000005">
    <property type="protein sequence ID" value="NEN75467.1"/>
    <property type="molecule type" value="Genomic_DNA"/>
</dbReference>
<dbReference type="RefSeq" id="WP_159990759.1">
    <property type="nucleotide sequence ID" value="NZ_CP047165.1"/>
</dbReference>